<feature type="binding site" evidence="8 10">
    <location>
        <position position="94"/>
    </location>
    <ligand>
        <name>substrate</name>
    </ligand>
</feature>
<feature type="active site" description="Proton acceptor" evidence="8 9">
    <location>
        <position position="23"/>
    </location>
</feature>
<dbReference type="PANTHER" id="PTHR21272:SF3">
    <property type="entry name" value="CATABOLIC 3-DEHYDROQUINASE"/>
    <property type="match status" value="1"/>
</dbReference>
<dbReference type="KEGG" id="sbf:JCM31447_314400"/>
<comment type="catalytic activity">
    <reaction evidence="1 8">
        <text>3-dehydroquinate = 3-dehydroshikimate + H2O</text>
        <dbReference type="Rhea" id="RHEA:21096"/>
        <dbReference type="ChEBI" id="CHEBI:15377"/>
        <dbReference type="ChEBI" id="CHEBI:16630"/>
        <dbReference type="ChEBI" id="CHEBI:32364"/>
        <dbReference type="EC" id="4.2.1.10"/>
    </reaction>
</comment>
<evidence type="ECO:0000256" key="5">
    <source>
        <dbReference type="ARBA" id="ARBA00011193"/>
    </source>
</evidence>
<evidence type="ECO:0000313" key="13">
    <source>
        <dbReference type="Proteomes" id="UP000291236"/>
    </source>
</evidence>
<comment type="function">
    <text evidence="2 8">Catalyzes a trans-dehydration via an enolate intermediate.</text>
</comment>
<comment type="similarity">
    <text evidence="4 8">Belongs to the type-II 3-dehydroquinase family.</text>
</comment>
<protein>
    <recommendedName>
        <fullName evidence="6 8">3-dehydroquinate dehydratase</fullName>
        <shortName evidence="8">3-dehydroquinase</shortName>
        <ecNumber evidence="6 8">4.2.1.10</ecNumber>
    </recommendedName>
    <alternativeName>
        <fullName evidence="8">Type II DHQase</fullName>
    </alternativeName>
</protein>
<keyword evidence="8" id="KW-0057">Aromatic amino acid biosynthesis</keyword>
<keyword evidence="13" id="KW-1185">Reference proteome</keyword>
<dbReference type="InterPro" id="IPR018509">
    <property type="entry name" value="DHquinase_II_CS"/>
</dbReference>
<dbReference type="GO" id="GO:0019631">
    <property type="term" value="P:quinate catabolic process"/>
    <property type="evidence" value="ECO:0007669"/>
    <property type="project" value="TreeGrafter"/>
</dbReference>
<reference evidence="12 13" key="1">
    <citation type="submission" date="2018-12" db="EMBL/GenBank/DDBJ databases">
        <title>Rubrispira sanarue gen. nov., sp., nov., a member of the order Silvanigrellales, isolated from a brackish lake in Hamamatsu Japan.</title>
        <authorList>
            <person name="Maejima Y."/>
            <person name="Iino T."/>
            <person name="Muraguchi Y."/>
            <person name="Fukuda K."/>
            <person name="Nojiri H."/>
            <person name="Ohkuma M."/>
            <person name="Moriuchi R."/>
            <person name="Dohra H."/>
            <person name="Kimbara K."/>
            <person name="Shintani M."/>
        </authorList>
    </citation>
    <scope>NUCLEOTIDE SEQUENCE [LARGE SCALE GENOMIC DNA]</scope>
    <source>
        <strain evidence="12 13">RF1110005</strain>
    </source>
</reference>
<dbReference type="SUPFAM" id="SSF52304">
    <property type="entry name" value="Type II 3-dehydroquinate dehydratase"/>
    <property type="match status" value="1"/>
</dbReference>
<evidence type="ECO:0000256" key="6">
    <source>
        <dbReference type="ARBA" id="ARBA00012060"/>
    </source>
</evidence>
<dbReference type="InterPro" id="IPR001874">
    <property type="entry name" value="DHquinase_II"/>
</dbReference>
<accession>A0A4P2VKF2</accession>
<dbReference type="Gene3D" id="3.40.50.9100">
    <property type="entry name" value="Dehydroquinase, class II"/>
    <property type="match status" value="1"/>
</dbReference>
<dbReference type="PROSITE" id="PS01029">
    <property type="entry name" value="DEHYDROQUINASE_II"/>
    <property type="match status" value="1"/>
</dbReference>
<dbReference type="PANTHER" id="PTHR21272">
    <property type="entry name" value="CATABOLIC 3-DEHYDROQUINASE"/>
    <property type="match status" value="1"/>
</dbReference>
<name>A0A4P2VKF2_FLUSA</name>
<dbReference type="GO" id="GO:0008652">
    <property type="term" value="P:amino acid biosynthetic process"/>
    <property type="evidence" value="ECO:0007669"/>
    <property type="project" value="UniProtKB-KW"/>
</dbReference>
<keyword evidence="7 8" id="KW-0456">Lyase</keyword>
<dbReference type="EC" id="4.2.1.10" evidence="6 8"/>
<dbReference type="GO" id="GO:0003855">
    <property type="term" value="F:3-dehydroquinate dehydratase activity"/>
    <property type="evidence" value="ECO:0007669"/>
    <property type="project" value="UniProtKB-UniRule"/>
</dbReference>
<dbReference type="HAMAP" id="MF_00169">
    <property type="entry name" value="AroQ"/>
    <property type="match status" value="1"/>
</dbReference>
<dbReference type="GO" id="GO:0009073">
    <property type="term" value="P:aromatic amino acid family biosynthetic process"/>
    <property type="evidence" value="ECO:0007669"/>
    <property type="project" value="UniProtKB-KW"/>
</dbReference>
<dbReference type="GO" id="GO:0009423">
    <property type="term" value="P:chorismate biosynthetic process"/>
    <property type="evidence" value="ECO:0007669"/>
    <property type="project" value="UniProtKB-UniRule"/>
</dbReference>
<dbReference type="CDD" id="cd00466">
    <property type="entry name" value="DHQase_II"/>
    <property type="match status" value="1"/>
</dbReference>
<dbReference type="EMBL" id="AP019368">
    <property type="protein sequence ID" value="BBH52150.1"/>
    <property type="molecule type" value="Genomic_DNA"/>
</dbReference>
<evidence type="ECO:0000256" key="10">
    <source>
        <dbReference type="PIRSR" id="PIRSR001399-2"/>
    </source>
</evidence>
<dbReference type="Pfam" id="PF01220">
    <property type="entry name" value="DHquinase_II"/>
    <property type="match status" value="1"/>
</dbReference>
<evidence type="ECO:0000256" key="8">
    <source>
        <dbReference type="HAMAP-Rule" id="MF_00169"/>
    </source>
</evidence>
<dbReference type="PIRSF" id="PIRSF001399">
    <property type="entry name" value="DHquinase_II"/>
    <property type="match status" value="1"/>
</dbReference>
<feature type="site" description="Transition state stabilizer" evidence="8 11">
    <location>
        <position position="18"/>
    </location>
</feature>
<comment type="pathway">
    <text evidence="3 8">Metabolic intermediate biosynthesis; chorismate biosynthesis; chorismate from D-erythrose 4-phosphate and phosphoenolpyruvate: step 3/7.</text>
</comment>
<keyword evidence="8" id="KW-0028">Amino-acid biosynthesis</keyword>
<gene>
    <name evidence="8 12" type="primary">aroQ</name>
    <name evidence="12" type="ORF">JCM31447_314400</name>
</gene>
<evidence type="ECO:0000256" key="7">
    <source>
        <dbReference type="ARBA" id="ARBA00023239"/>
    </source>
</evidence>
<comment type="subunit">
    <text evidence="5 8">Homododecamer.</text>
</comment>
<dbReference type="InterPro" id="IPR036441">
    <property type="entry name" value="DHquinase_II_sf"/>
</dbReference>
<dbReference type="Proteomes" id="UP000291236">
    <property type="component" value="Chromosome"/>
</dbReference>
<proteinExistence type="inferred from homology"/>
<feature type="binding site" evidence="8 10">
    <location>
        <begin position="124"/>
        <end position="125"/>
    </location>
    <ligand>
        <name>substrate</name>
    </ligand>
</feature>
<organism evidence="12 13">
    <name type="scientific">Fluviispira sanaruensis</name>
    <dbReference type="NCBI Taxonomy" id="2493639"/>
    <lineage>
        <taxon>Bacteria</taxon>
        <taxon>Pseudomonadati</taxon>
        <taxon>Bdellovibrionota</taxon>
        <taxon>Oligoflexia</taxon>
        <taxon>Silvanigrellales</taxon>
        <taxon>Silvanigrellaceae</taxon>
        <taxon>Fluviispira</taxon>
    </lineage>
</organism>
<feature type="binding site" evidence="8 10">
    <location>
        <position position="107"/>
    </location>
    <ligand>
        <name>substrate</name>
    </ligand>
</feature>
<evidence type="ECO:0000256" key="2">
    <source>
        <dbReference type="ARBA" id="ARBA00003924"/>
    </source>
</evidence>
<feature type="binding site" evidence="8 10">
    <location>
        <position position="100"/>
    </location>
    <ligand>
        <name>substrate</name>
    </ligand>
</feature>
<evidence type="ECO:0000256" key="11">
    <source>
        <dbReference type="PIRSR" id="PIRSR001399-3"/>
    </source>
</evidence>
<evidence type="ECO:0000256" key="3">
    <source>
        <dbReference type="ARBA" id="ARBA00004902"/>
    </source>
</evidence>
<sequence>MRKVLVINGPNLSILGNRQTQIYGFETLQTIIQNLKIIAEKSDLILKDYQSNIEGNIVSFLNDEFLELLSKENVKKLTNLNSIEHNNIAGIIINPAAYTHTSVAIHDALEVFSKENIPIFEVHLSNIYAREEFRRNSFVSPIATGVISGLGSFGYTAALHRIIELA</sequence>
<feature type="active site" description="Proton donor" evidence="8 9">
    <location>
        <position position="123"/>
    </location>
</feature>
<dbReference type="UniPathway" id="UPA00053">
    <property type="reaction ID" value="UER00086"/>
</dbReference>
<evidence type="ECO:0000256" key="4">
    <source>
        <dbReference type="ARBA" id="ARBA00011037"/>
    </source>
</evidence>
<evidence type="ECO:0000313" key="12">
    <source>
        <dbReference type="EMBL" id="BBH52150.1"/>
    </source>
</evidence>
<feature type="binding site" evidence="8 10">
    <location>
        <position position="134"/>
    </location>
    <ligand>
        <name>substrate</name>
    </ligand>
</feature>
<evidence type="ECO:0000256" key="9">
    <source>
        <dbReference type="PIRSR" id="PIRSR001399-1"/>
    </source>
</evidence>
<evidence type="ECO:0000256" key="1">
    <source>
        <dbReference type="ARBA" id="ARBA00001864"/>
    </source>
</evidence>
<dbReference type="AlphaFoldDB" id="A0A4P2VKF2"/>